<evidence type="ECO:0000313" key="2">
    <source>
        <dbReference type="EMBL" id="ALB28997.1"/>
    </source>
</evidence>
<keyword evidence="3" id="KW-1185">Reference proteome</keyword>
<dbReference type="InterPro" id="IPR035903">
    <property type="entry name" value="HesB-like_dom_sf"/>
</dbReference>
<dbReference type="Gene3D" id="2.60.300.12">
    <property type="entry name" value="HesB-like domain"/>
    <property type="match status" value="1"/>
</dbReference>
<dbReference type="OrthoDB" id="2187371at2"/>
<reference evidence="2 3" key="1">
    <citation type="submission" date="2015-08" db="EMBL/GenBank/DDBJ databases">
        <title>Genomic sequence of Lactobacillus heilongjiangensis DSM 28069, isolated from Chinese traditional pickle.</title>
        <authorList>
            <person name="Jiang X."/>
            <person name="Zheng B."/>
            <person name="Cheng H."/>
        </authorList>
    </citation>
    <scope>NUCLEOTIDE SEQUENCE [LARGE SCALE GENOMIC DNA]</scope>
    <source>
        <strain evidence="2 3">DSM 28069</strain>
    </source>
</reference>
<proteinExistence type="predicted"/>
<dbReference type="AlphaFoldDB" id="A0A0K2LCG7"/>
<dbReference type="InterPro" id="IPR000361">
    <property type="entry name" value="ATAP_core_dom"/>
</dbReference>
<dbReference type="Pfam" id="PF01521">
    <property type="entry name" value="Fe-S_biosyn"/>
    <property type="match status" value="1"/>
</dbReference>
<dbReference type="KEGG" id="lhi:JP39_06280"/>
<protein>
    <recommendedName>
        <fullName evidence="1">Core domain-containing protein</fullName>
    </recommendedName>
</protein>
<sequence>MKADFKPEALQYLADKIPSGSTVILTTDDGSNKYSSIGATCELADKFQLIILNQADEHFNINVENNANYQLSMTETEKYLVSDNITIGFDHGTLTLSDKSGILDNALAVIDWRNVSPESEKDRLNEMVTLGDQIC</sequence>
<organism evidence="2 3">
    <name type="scientific">Companilactobacillus heilongjiangensis</name>
    <dbReference type="NCBI Taxonomy" id="1074467"/>
    <lineage>
        <taxon>Bacteria</taxon>
        <taxon>Bacillati</taxon>
        <taxon>Bacillota</taxon>
        <taxon>Bacilli</taxon>
        <taxon>Lactobacillales</taxon>
        <taxon>Lactobacillaceae</taxon>
        <taxon>Companilactobacillus</taxon>
    </lineage>
</organism>
<accession>A0A0K2LCG7</accession>
<dbReference type="STRING" id="1074467.JP39_06280"/>
<dbReference type="RefSeq" id="WP_041501832.1">
    <property type="nucleotide sequence ID" value="NZ_BJDV01000001.1"/>
</dbReference>
<gene>
    <name evidence="2" type="ORF">JP39_06280</name>
</gene>
<name>A0A0K2LCG7_9LACO</name>
<evidence type="ECO:0000259" key="1">
    <source>
        <dbReference type="Pfam" id="PF01521"/>
    </source>
</evidence>
<feature type="domain" description="Core" evidence="1">
    <location>
        <begin position="1"/>
        <end position="110"/>
    </location>
</feature>
<dbReference type="EMBL" id="CP012559">
    <property type="protein sequence ID" value="ALB28997.1"/>
    <property type="molecule type" value="Genomic_DNA"/>
</dbReference>
<evidence type="ECO:0000313" key="3">
    <source>
        <dbReference type="Proteomes" id="UP000061546"/>
    </source>
</evidence>
<dbReference type="SUPFAM" id="SSF89360">
    <property type="entry name" value="HesB-like domain"/>
    <property type="match status" value="1"/>
</dbReference>
<dbReference type="Proteomes" id="UP000061546">
    <property type="component" value="Chromosome"/>
</dbReference>